<dbReference type="OrthoDB" id="25571at2759"/>
<dbReference type="GO" id="GO:0000724">
    <property type="term" value="P:double-strand break repair via homologous recombination"/>
    <property type="evidence" value="ECO:0007669"/>
    <property type="project" value="TreeGrafter"/>
</dbReference>
<dbReference type="InterPro" id="IPR014892">
    <property type="entry name" value="RPA_C"/>
</dbReference>
<dbReference type="PANTHER" id="PTHR13989">
    <property type="entry name" value="REPLICATION PROTEIN A-RELATED"/>
    <property type="match status" value="1"/>
</dbReference>
<accession>A0A3N4KMB9</accession>
<proteinExistence type="inferred from homology"/>
<reference evidence="9 10" key="1">
    <citation type="journal article" date="2018" name="Nat. Ecol. Evol.">
        <title>Pezizomycetes genomes reveal the molecular basis of ectomycorrhizal truffle lifestyle.</title>
        <authorList>
            <person name="Murat C."/>
            <person name="Payen T."/>
            <person name="Noel B."/>
            <person name="Kuo A."/>
            <person name="Morin E."/>
            <person name="Chen J."/>
            <person name="Kohler A."/>
            <person name="Krizsan K."/>
            <person name="Balestrini R."/>
            <person name="Da Silva C."/>
            <person name="Montanini B."/>
            <person name="Hainaut M."/>
            <person name="Levati E."/>
            <person name="Barry K.W."/>
            <person name="Belfiori B."/>
            <person name="Cichocki N."/>
            <person name="Clum A."/>
            <person name="Dockter R.B."/>
            <person name="Fauchery L."/>
            <person name="Guy J."/>
            <person name="Iotti M."/>
            <person name="Le Tacon F."/>
            <person name="Lindquist E.A."/>
            <person name="Lipzen A."/>
            <person name="Malagnac F."/>
            <person name="Mello A."/>
            <person name="Molinier V."/>
            <person name="Miyauchi S."/>
            <person name="Poulain J."/>
            <person name="Riccioni C."/>
            <person name="Rubini A."/>
            <person name="Sitrit Y."/>
            <person name="Splivallo R."/>
            <person name="Traeger S."/>
            <person name="Wang M."/>
            <person name="Zifcakova L."/>
            <person name="Wipf D."/>
            <person name="Zambonelli A."/>
            <person name="Paolocci F."/>
            <person name="Nowrousian M."/>
            <person name="Ottonello S."/>
            <person name="Baldrian P."/>
            <person name="Spatafora J.W."/>
            <person name="Henrissat B."/>
            <person name="Nagy L.G."/>
            <person name="Aury J.M."/>
            <person name="Wincker P."/>
            <person name="Grigoriev I.V."/>
            <person name="Bonfante P."/>
            <person name="Martin F.M."/>
        </authorList>
    </citation>
    <scope>NUCLEOTIDE SEQUENCE [LARGE SCALE GENOMIC DNA]</scope>
    <source>
        <strain evidence="9 10">CCBAS932</strain>
    </source>
</reference>
<dbReference type="InterPro" id="IPR040260">
    <property type="entry name" value="RFA2-like"/>
</dbReference>
<keyword evidence="10" id="KW-1185">Reference proteome</keyword>
<dbReference type="Gene3D" id="1.10.10.10">
    <property type="entry name" value="Winged helix-like DNA-binding domain superfamily/Winged helix DNA-binding domain"/>
    <property type="match status" value="1"/>
</dbReference>
<comment type="subcellular location">
    <subcellularLocation>
        <location evidence="1">Nucleus</location>
    </subcellularLocation>
</comment>
<evidence type="ECO:0000259" key="7">
    <source>
        <dbReference type="Pfam" id="PF01336"/>
    </source>
</evidence>
<dbReference type="Proteomes" id="UP000277580">
    <property type="component" value="Unassembled WGS sequence"/>
</dbReference>
<dbReference type="SUPFAM" id="SSF46785">
    <property type="entry name" value="Winged helix' DNA-binding domain"/>
    <property type="match status" value="1"/>
</dbReference>
<dbReference type="InterPro" id="IPR004365">
    <property type="entry name" value="NA-bd_OB_tRNA"/>
</dbReference>
<dbReference type="GO" id="GO:0006260">
    <property type="term" value="P:DNA replication"/>
    <property type="evidence" value="ECO:0007669"/>
    <property type="project" value="UniProtKB-KW"/>
</dbReference>
<organism evidence="9 10">
    <name type="scientific">Morchella conica CCBAS932</name>
    <dbReference type="NCBI Taxonomy" id="1392247"/>
    <lineage>
        <taxon>Eukaryota</taxon>
        <taxon>Fungi</taxon>
        <taxon>Dikarya</taxon>
        <taxon>Ascomycota</taxon>
        <taxon>Pezizomycotina</taxon>
        <taxon>Pezizomycetes</taxon>
        <taxon>Pezizales</taxon>
        <taxon>Morchellaceae</taxon>
        <taxon>Morchella</taxon>
    </lineage>
</organism>
<dbReference type="CDD" id="cd04478">
    <property type="entry name" value="RPA2_DBD_D"/>
    <property type="match status" value="1"/>
</dbReference>
<dbReference type="InParanoid" id="A0A3N4KMB9"/>
<dbReference type="Pfam" id="PF01336">
    <property type="entry name" value="tRNA_anti-codon"/>
    <property type="match status" value="1"/>
</dbReference>
<evidence type="ECO:0000313" key="9">
    <source>
        <dbReference type="EMBL" id="RPB10558.1"/>
    </source>
</evidence>
<feature type="domain" description="Replication protein A C-terminal" evidence="8">
    <location>
        <begin position="172"/>
        <end position="277"/>
    </location>
</feature>
<gene>
    <name evidence="9" type="ORF">P167DRAFT_537488</name>
</gene>
<evidence type="ECO:0000256" key="3">
    <source>
        <dbReference type="ARBA" id="ARBA00022705"/>
    </source>
</evidence>
<dbReference type="EMBL" id="ML119142">
    <property type="protein sequence ID" value="RPB10558.1"/>
    <property type="molecule type" value="Genomic_DNA"/>
</dbReference>
<keyword evidence="3" id="KW-0235">DNA replication</keyword>
<dbReference type="GO" id="GO:0000781">
    <property type="term" value="C:chromosome, telomeric region"/>
    <property type="evidence" value="ECO:0007669"/>
    <property type="project" value="TreeGrafter"/>
</dbReference>
<feature type="compositionally biased region" description="Polar residues" evidence="6">
    <location>
        <begin position="33"/>
        <end position="50"/>
    </location>
</feature>
<protein>
    <submittedName>
        <fullName evidence="9">Replication factor-a protein</fullName>
    </submittedName>
</protein>
<evidence type="ECO:0000256" key="1">
    <source>
        <dbReference type="ARBA" id="ARBA00004123"/>
    </source>
</evidence>
<name>A0A3N4KMB9_9PEZI</name>
<dbReference type="GO" id="GO:0035861">
    <property type="term" value="C:site of double-strand break"/>
    <property type="evidence" value="ECO:0007669"/>
    <property type="project" value="TreeGrafter"/>
</dbReference>
<dbReference type="InterPro" id="IPR036388">
    <property type="entry name" value="WH-like_DNA-bd_sf"/>
</dbReference>
<evidence type="ECO:0000256" key="6">
    <source>
        <dbReference type="SAM" id="MobiDB-lite"/>
    </source>
</evidence>
<dbReference type="InterPro" id="IPR036390">
    <property type="entry name" value="WH_DNA-bd_sf"/>
</dbReference>
<evidence type="ECO:0000256" key="5">
    <source>
        <dbReference type="ARBA" id="ARBA00023242"/>
    </source>
</evidence>
<keyword evidence="4" id="KW-0238">DNA-binding</keyword>
<dbReference type="PIRSF" id="PIRSF036949">
    <property type="entry name" value="RPA32"/>
    <property type="match status" value="1"/>
</dbReference>
<feature type="region of interest" description="Disordered" evidence="6">
    <location>
        <begin position="28"/>
        <end position="50"/>
    </location>
</feature>
<keyword evidence="5" id="KW-0539">Nucleus</keyword>
<evidence type="ECO:0000313" key="10">
    <source>
        <dbReference type="Proteomes" id="UP000277580"/>
    </source>
</evidence>
<dbReference type="Pfam" id="PF08784">
    <property type="entry name" value="RPA_C"/>
    <property type="match status" value="1"/>
</dbReference>
<comment type="similarity">
    <text evidence="2">Belongs to the replication factor A protein 2 family.</text>
</comment>
<dbReference type="FunCoup" id="A0A3N4KMB9">
    <property type="interactions" value="863"/>
</dbReference>
<dbReference type="STRING" id="1392247.A0A3N4KMB9"/>
<dbReference type="GO" id="GO:0005662">
    <property type="term" value="C:DNA replication factor A complex"/>
    <property type="evidence" value="ECO:0007669"/>
    <property type="project" value="TreeGrafter"/>
</dbReference>
<feature type="domain" description="OB" evidence="7">
    <location>
        <begin position="82"/>
        <end position="151"/>
    </location>
</feature>
<evidence type="ECO:0000256" key="2">
    <source>
        <dbReference type="ARBA" id="ARBA00007815"/>
    </source>
</evidence>
<dbReference type="GO" id="GO:0006289">
    <property type="term" value="P:nucleotide-excision repair"/>
    <property type="evidence" value="ECO:0007669"/>
    <property type="project" value="TreeGrafter"/>
</dbReference>
<dbReference type="AlphaFoldDB" id="A0A3N4KMB9"/>
<dbReference type="InterPro" id="IPR012340">
    <property type="entry name" value="NA-bd_OB-fold"/>
</dbReference>
<evidence type="ECO:0000256" key="4">
    <source>
        <dbReference type="ARBA" id="ARBA00023125"/>
    </source>
</evidence>
<dbReference type="SUPFAM" id="SSF50249">
    <property type="entry name" value="Nucleic acid-binding proteins"/>
    <property type="match status" value="1"/>
</dbReference>
<dbReference type="PANTHER" id="PTHR13989:SF16">
    <property type="entry name" value="REPLICATION PROTEIN A2"/>
    <property type="match status" value="1"/>
</dbReference>
<dbReference type="Gene3D" id="2.40.50.140">
    <property type="entry name" value="Nucleic acid-binding proteins"/>
    <property type="match status" value="1"/>
</dbReference>
<dbReference type="GO" id="GO:0003697">
    <property type="term" value="F:single-stranded DNA binding"/>
    <property type="evidence" value="ECO:0007669"/>
    <property type="project" value="TreeGrafter"/>
</dbReference>
<dbReference type="InterPro" id="IPR014646">
    <property type="entry name" value="Rfa2/RPA32"/>
</dbReference>
<evidence type="ECO:0000259" key="8">
    <source>
        <dbReference type="Pfam" id="PF08784"/>
    </source>
</evidence>
<sequence>MNYGGYGDNNYSANTYGGGGGGFMNNYSGSQGGASQQTPGSASKNRASNTLRPVTIKQILEAVQPHPDAEFKLDDVELSHITFVAQIRNISEQTTNITYRVDDGTGVIEVKQWVDADDEDSASSKLTTNQYVRITGALKSFNNKRHVGAHKIHAITDYNEVQYHLLEAAAIHLHFTRGPPEQFAAGGGGGAASYGQSKNVKTEDTAMGGMGGSSNFPPNASNISRRVYDAIRACPTNPDGIHVNIISQKSGLGMPQVFKGVEELLELGLAYTTTDDNHFALMDF</sequence>